<gene>
    <name evidence="5" type="primary">yvyD</name>
    <name evidence="3" type="synonym">hpf</name>
    <name evidence="5" type="ORF">CPLFYP93_02019</name>
</gene>
<dbReference type="GO" id="GO:0022627">
    <property type="term" value="C:cytosolic small ribosomal subunit"/>
    <property type="evidence" value="ECO:0007669"/>
    <property type="project" value="TreeGrafter"/>
</dbReference>
<dbReference type="InterPro" id="IPR032528">
    <property type="entry name" value="Ribosom_S30AE_C"/>
</dbReference>
<dbReference type="GO" id="GO:0043024">
    <property type="term" value="F:ribosomal small subunit binding"/>
    <property type="evidence" value="ECO:0007669"/>
    <property type="project" value="TreeGrafter"/>
</dbReference>
<dbReference type="RefSeq" id="WP_156561332.1">
    <property type="nucleotide sequence ID" value="NZ_CACRTV010000050.1"/>
</dbReference>
<evidence type="ECO:0000313" key="5">
    <source>
        <dbReference type="EMBL" id="VYU33564.1"/>
    </source>
</evidence>
<dbReference type="InterPro" id="IPR003489">
    <property type="entry name" value="RHF/RaiA"/>
</dbReference>
<dbReference type="AlphaFoldDB" id="A0A6N3E0W7"/>
<dbReference type="Pfam" id="PF16321">
    <property type="entry name" value="Ribosom_S30AE_C"/>
    <property type="match status" value="1"/>
</dbReference>
<evidence type="ECO:0000259" key="4">
    <source>
        <dbReference type="Pfam" id="PF16321"/>
    </source>
</evidence>
<dbReference type="NCBIfam" id="TIGR00741">
    <property type="entry name" value="yfiA"/>
    <property type="match status" value="1"/>
</dbReference>
<feature type="domain" description="Sigma 54 modulation/S30EA ribosomal protein C-terminal" evidence="4">
    <location>
        <begin position="119"/>
        <end position="174"/>
    </location>
</feature>
<dbReference type="InterPro" id="IPR036567">
    <property type="entry name" value="RHF-like"/>
</dbReference>
<dbReference type="Pfam" id="PF02482">
    <property type="entry name" value="Ribosomal_S30AE"/>
    <property type="match status" value="1"/>
</dbReference>
<accession>A0A6N3E0W7</accession>
<dbReference type="InterPro" id="IPR050574">
    <property type="entry name" value="HPF/YfiA_ribosome-assoc"/>
</dbReference>
<name>A0A6N3E0W7_9CLOT</name>
<dbReference type="Gene3D" id="3.30.160.100">
    <property type="entry name" value="Ribosome hibernation promotion factor-like"/>
    <property type="match status" value="1"/>
</dbReference>
<evidence type="ECO:0000256" key="1">
    <source>
        <dbReference type="ARBA" id="ARBA00022490"/>
    </source>
</evidence>
<dbReference type="PANTHER" id="PTHR33231">
    <property type="entry name" value="30S RIBOSOMAL PROTEIN"/>
    <property type="match status" value="1"/>
</dbReference>
<dbReference type="CDD" id="cd00552">
    <property type="entry name" value="RaiA"/>
    <property type="match status" value="1"/>
</dbReference>
<sequence length="180" mass="20831">MKVTVIAKNIELTPSLKEMVERKISKLEKYFGPDVEARATLSVQKNRQRIEVTIPFNGVILRGEEVTDDMYKSIDLVEEKLVRQIRKQRTKLSRKNNSGSLRYPEFNSLEFKDEDADEDTSRIVKTKSFNVKPMSADEAVLQMELLGHSFFVYQDADTNNVSVVYKRKDGNYGLIEPEYK</sequence>
<keyword evidence="2 3" id="KW-0810">Translation regulation</keyword>
<comment type="similarity">
    <text evidence="3">Belongs to the HPF/YfiA ribosome-associated protein family. Long HPF subfamily.</text>
</comment>
<dbReference type="SUPFAM" id="SSF69754">
    <property type="entry name" value="Ribosome binding protein Y (YfiA homologue)"/>
    <property type="match status" value="1"/>
</dbReference>
<comment type="subunit">
    <text evidence="3">Interacts with 100S ribosomes.</text>
</comment>
<dbReference type="InterPro" id="IPR038416">
    <property type="entry name" value="Ribosom_S30AE_C_sf"/>
</dbReference>
<protein>
    <recommendedName>
        <fullName evidence="3">Ribosome hibernation promoting factor</fullName>
        <shortName evidence="3">HPF</shortName>
    </recommendedName>
</protein>
<comment type="subcellular location">
    <subcellularLocation>
        <location evidence="3">Cytoplasm</location>
    </subcellularLocation>
</comment>
<dbReference type="EMBL" id="CACRTV010000050">
    <property type="protein sequence ID" value="VYU33564.1"/>
    <property type="molecule type" value="Genomic_DNA"/>
</dbReference>
<dbReference type="HAMAP" id="MF_00839">
    <property type="entry name" value="HPF"/>
    <property type="match status" value="1"/>
</dbReference>
<evidence type="ECO:0000256" key="2">
    <source>
        <dbReference type="ARBA" id="ARBA00022845"/>
    </source>
</evidence>
<dbReference type="FunFam" id="3.30.505.50:FF:000001">
    <property type="entry name" value="Ribosome hibernation promoting factor"/>
    <property type="match status" value="1"/>
</dbReference>
<proteinExistence type="inferred from homology"/>
<dbReference type="InterPro" id="IPR034694">
    <property type="entry name" value="HPF_long/plastid"/>
</dbReference>
<evidence type="ECO:0000256" key="3">
    <source>
        <dbReference type="HAMAP-Rule" id="MF_00839"/>
    </source>
</evidence>
<dbReference type="PANTHER" id="PTHR33231:SF1">
    <property type="entry name" value="30S RIBOSOMAL PROTEIN"/>
    <property type="match status" value="1"/>
</dbReference>
<reference evidence="5" key="1">
    <citation type="submission" date="2019-11" db="EMBL/GenBank/DDBJ databases">
        <authorList>
            <person name="Feng L."/>
        </authorList>
    </citation>
    <scope>NUCLEOTIDE SEQUENCE</scope>
    <source>
        <strain evidence="5">CParaputrificumLFYP93</strain>
    </source>
</reference>
<organism evidence="5">
    <name type="scientific">Clostridium paraputrificum</name>
    <dbReference type="NCBI Taxonomy" id="29363"/>
    <lineage>
        <taxon>Bacteria</taxon>
        <taxon>Bacillati</taxon>
        <taxon>Bacillota</taxon>
        <taxon>Clostridia</taxon>
        <taxon>Eubacteriales</taxon>
        <taxon>Clostridiaceae</taxon>
        <taxon>Clostridium</taxon>
    </lineage>
</organism>
<keyword evidence="1 3" id="KW-0963">Cytoplasm</keyword>
<comment type="function">
    <text evidence="3">Required for dimerization of active 70S ribosomes into 100S ribosomes in stationary phase; 100S ribosomes are translationally inactive and sometimes present during exponential growth.</text>
</comment>
<dbReference type="GO" id="GO:0045900">
    <property type="term" value="P:negative regulation of translational elongation"/>
    <property type="evidence" value="ECO:0007669"/>
    <property type="project" value="TreeGrafter"/>
</dbReference>
<dbReference type="Gene3D" id="3.30.505.50">
    <property type="entry name" value="Sigma 54 modulation/S30EA ribosomal protein, C-terminal domain"/>
    <property type="match status" value="1"/>
</dbReference>